<dbReference type="EMBL" id="UINC01050060">
    <property type="protein sequence ID" value="SVB62583.1"/>
    <property type="molecule type" value="Genomic_DNA"/>
</dbReference>
<feature type="non-terminal residue" evidence="2">
    <location>
        <position position="127"/>
    </location>
</feature>
<dbReference type="InterPro" id="IPR036761">
    <property type="entry name" value="TTHA0802/YceI-like_sf"/>
</dbReference>
<reference evidence="2" key="1">
    <citation type="submission" date="2018-05" db="EMBL/GenBank/DDBJ databases">
        <authorList>
            <person name="Lanie J.A."/>
            <person name="Ng W.-L."/>
            <person name="Kazmierczak K.M."/>
            <person name="Andrzejewski T.M."/>
            <person name="Davidsen T.M."/>
            <person name="Wayne K.J."/>
            <person name="Tettelin H."/>
            <person name="Glass J.I."/>
            <person name="Rusch D."/>
            <person name="Podicherti R."/>
            <person name="Tsui H.-C.T."/>
            <person name="Winkler M.E."/>
        </authorList>
    </citation>
    <scope>NUCLEOTIDE SEQUENCE</scope>
</reference>
<organism evidence="2">
    <name type="scientific">marine metagenome</name>
    <dbReference type="NCBI Taxonomy" id="408172"/>
    <lineage>
        <taxon>unclassified sequences</taxon>
        <taxon>metagenomes</taxon>
        <taxon>ecological metagenomes</taxon>
    </lineage>
</organism>
<evidence type="ECO:0000313" key="2">
    <source>
        <dbReference type="EMBL" id="SVB62583.1"/>
    </source>
</evidence>
<sequence length="127" mass="14105">MIRRYFIPASIILLTLIGCGKKNENKDSKVSTTSSINLEQGSYKIINNESELKWIGKELSTKTHTGTLAFVNGEIDVNSNGAIHGKVQIDMTSIDVTDMQGKWGKKLEAHLKSPDFFGVEKYPNAFI</sequence>
<feature type="domain" description="Lipid/polyisoprenoid-binding YceI-like" evidence="1">
    <location>
        <begin position="43"/>
        <end position="125"/>
    </location>
</feature>
<name>A0A382FK46_9ZZZZ</name>
<dbReference type="SUPFAM" id="SSF101874">
    <property type="entry name" value="YceI-like"/>
    <property type="match status" value="1"/>
</dbReference>
<proteinExistence type="predicted"/>
<dbReference type="AlphaFoldDB" id="A0A382FK46"/>
<dbReference type="Pfam" id="PF04264">
    <property type="entry name" value="YceI"/>
    <property type="match status" value="1"/>
</dbReference>
<protein>
    <recommendedName>
        <fullName evidence="1">Lipid/polyisoprenoid-binding YceI-like domain-containing protein</fullName>
    </recommendedName>
</protein>
<accession>A0A382FK46</accession>
<dbReference type="InterPro" id="IPR007372">
    <property type="entry name" value="Lipid/polyisoprenoid-bd_YceI"/>
</dbReference>
<dbReference type="Gene3D" id="2.40.128.110">
    <property type="entry name" value="Lipid/polyisoprenoid-binding, YceI-like"/>
    <property type="match status" value="1"/>
</dbReference>
<dbReference type="PANTHER" id="PTHR34406:SF1">
    <property type="entry name" value="PROTEIN YCEI"/>
    <property type="match status" value="1"/>
</dbReference>
<gene>
    <name evidence="2" type="ORF">METZ01_LOCUS215437</name>
</gene>
<dbReference type="PANTHER" id="PTHR34406">
    <property type="entry name" value="PROTEIN YCEI"/>
    <property type="match status" value="1"/>
</dbReference>
<evidence type="ECO:0000259" key="1">
    <source>
        <dbReference type="Pfam" id="PF04264"/>
    </source>
</evidence>
<dbReference type="PROSITE" id="PS51257">
    <property type="entry name" value="PROKAR_LIPOPROTEIN"/>
    <property type="match status" value="1"/>
</dbReference>